<keyword evidence="6" id="KW-1185">Reference proteome</keyword>
<dbReference type="AlphaFoldDB" id="A0AAD4EWF7"/>
<comment type="catalytic activity">
    <reaction evidence="3">
        <text>a monoacylglycerol + H2O = glycerol + a fatty acid + H(+)</text>
        <dbReference type="Rhea" id="RHEA:15245"/>
        <dbReference type="ChEBI" id="CHEBI:15377"/>
        <dbReference type="ChEBI" id="CHEBI:15378"/>
        <dbReference type="ChEBI" id="CHEBI:17408"/>
        <dbReference type="ChEBI" id="CHEBI:17754"/>
        <dbReference type="ChEBI" id="CHEBI:28868"/>
    </reaction>
</comment>
<dbReference type="PANTHER" id="PTHR45856">
    <property type="entry name" value="ALPHA/BETA-HYDROLASES SUPERFAMILY PROTEIN"/>
    <property type="match status" value="1"/>
</dbReference>
<dbReference type="SUPFAM" id="SSF53474">
    <property type="entry name" value="alpha/beta-Hydrolases"/>
    <property type="match status" value="1"/>
</dbReference>
<dbReference type="InterPro" id="IPR051218">
    <property type="entry name" value="Sec_MonoDiacylglyc_Lipase"/>
</dbReference>
<evidence type="ECO:0000259" key="4">
    <source>
        <dbReference type="Pfam" id="PF01764"/>
    </source>
</evidence>
<sequence length="341" mass="38738">MDILQQYQHLVRYAHWAYMNDDGAEFRSAAADLHGDVRYRKLEIVTPFFKDKLKALTPNTHVHLGIRGNDTLVLAFRGTDFPFTVENLVNPKRWWGFWGNVWTDLAFQITQVPWLPEDSPPVLVHEGFLAAFNNLVNDDRLHSAILHLCGGRPPDKIEVCGHSLGGALAALCALWCKTHWPGTSVTCLTLGSPRVGNGAFCQRFRNSGILYYRLEVEGDPIPTVPDRFSQAVPAKLPTSRPHWTDDDQRYHHVGIPILLHEAGARMVNSVEYGLERPDIEAEEEATPLPRAFRIPYEMGGFLAYWLLRGVRMVPAIWQYHDPAGYETVVQRILEQRPVRIS</sequence>
<evidence type="ECO:0000313" key="5">
    <source>
        <dbReference type="EMBL" id="KAG7286852.1"/>
    </source>
</evidence>
<evidence type="ECO:0000313" key="6">
    <source>
        <dbReference type="Proteomes" id="UP001197093"/>
    </source>
</evidence>
<dbReference type="InterPro" id="IPR002921">
    <property type="entry name" value="Fungal_lipase-type"/>
</dbReference>
<dbReference type="EMBL" id="JAHCVI010000004">
    <property type="protein sequence ID" value="KAG7286852.1"/>
    <property type="molecule type" value="Genomic_DNA"/>
</dbReference>
<evidence type="ECO:0000256" key="1">
    <source>
        <dbReference type="ARBA" id="ARBA00043996"/>
    </source>
</evidence>
<evidence type="ECO:0000256" key="2">
    <source>
        <dbReference type="ARBA" id="ARBA00047591"/>
    </source>
</evidence>
<comment type="catalytic activity">
    <reaction evidence="2">
        <text>a diacylglycerol + H2O = a monoacylglycerol + a fatty acid + H(+)</text>
        <dbReference type="Rhea" id="RHEA:32731"/>
        <dbReference type="ChEBI" id="CHEBI:15377"/>
        <dbReference type="ChEBI" id="CHEBI:15378"/>
        <dbReference type="ChEBI" id="CHEBI:17408"/>
        <dbReference type="ChEBI" id="CHEBI:18035"/>
        <dbReference type="ChEBI" id="CHEBI:28868"/>
    </reaction>
</comment>
<name>A0AAD4EWF7_9PEZI</name>
<dbReference type="Pfam" id="PF01764">
    <property type="entry name" value="Lipase_3"/>
    <property type="match status" value="1"/>
</dbReference>
<proteinExistence type="inferred from homology"/>
<comment type="similarity">
    <text evidence="1">Belongs to the AB hydrolase superfamily. Lipase family. Class 3 subfamily.</text>
</comment>
<dbReference type="Gene3D" id="3.40.50.1820">
    <property type="entry name" value="alpha/beta hydrolase"/>
    <property type="match status" value="1"/>
</dbReference>
<evidence type="ECO:0000256" key="3">
    <source>
        <dbReference type="ARBA" id="ARBA00048461"/>
    </source>
</evidence>
<reference evidence="5" key="1">
    <citation type="submission" date="2023-02" db="EMBL/GenBank/DDBJ databases">
        <authorList>
            <person name="Palmer J.M."/>
        </authorList>
    </citation>
    <scope>NUCLEOTIDE SEQUENCE</scope>
    <source>
        <strain evidence="5">FW57</strain>
    </source>
</reference>
<dbReference type="Proteomes" id="UP001197093">
    <property type="component" value="Unassembled WGS sequence"/>
</dbReference>
<dbReference type="PANTHER" id="PTHR45856:SF24">
    <property type="entry name" value="FUNGAL LIPASE-LIKE DOMAIN-CONTAINING PROTEIN"/>
    <property type="match status" value="1"/>
</dbReference>
<protein>
    <recommendedName>
        <fullName evidence="4">Fungal lipase-type domain-containing protein</fullName>
    </recommendedName>
</protein>
<feature type="domain" description="Fungal lipase-type" evidence="4">
    <location>
        <begin position="103"/>
        <end position="226"/>
    </location>
</feature>
<dbReference type="GO" id="GO:0006629">
    <property type="term" value="P:lipid metabolic process"/>
    <property type="evidence" value="ECO:0007669"/>
    <property type="project" value="InterPro"/>
</dbReference>
<accession>A0AAD4EWF7</accession>
<dbReference type="InterPro" id="IPR029058">
    <property type="entry name" value="AB_hydrolase_fold"/>
</dbReference>
<gene>
    <name evidence="5" type="ORF">NEMBOFW57_009170</name>
</gene>
<organism evidence="5 6">
    <name type="scientific">Staphylotrichum longicolle</name>
    <dbReference type="NCBI Taxonomy" id="669026"/>
    <lineage>
        <taxon>Eukaryota</taxon>
        <taxon>Fungi</taxon>
        <taxon>Dikarya</taxon>
        <taxon>Ascomycota</taxon>
        <taxon>Pezizomycotina</taxon>
        <taxon>Sordariomycetes</taxon>
        <taxon>Sordariomycetidae</taxon>
        <taxon>Sordariales</taxon>
        <taxon>Chaetomiaceae</taxon>
        <taxon>Staphylotrichum</taxon>
    </lineage>
</organism>
<dbReference type="CDD" id="cd00519">
    <property type="entry name" value="Lipase_3"/>
    <property type="match status" value="1"/>
</dbReference>
<comment type="caution">
    <text evidence="5">The sequence shown here is derived from an EMBL/GenBank/DDBJ whole genome shotgun (WGS) entry which is preliminary data.</text>
</comment>